<dbReference type="GO" id="GO:0005737">
    <property type="term" value="C:cytoplasm"/>
    <property type="evidence" value="ECO:0007669"/>
    <property type="project" value="TreeGrafter"/>
</dbReference>
<dbReference type="CDD" id="cd16442">
    <property type="entry name" value="BPL"/>
    <property type="match status" value="1"/>
</dbReference>
<dbReference type="PROSITE" id="PS51733">
    <property type="entry name" value="BPL_LPL_CATALYTIC"/>
    <property type="match status" value="1"/>
</dbReference>
<sequence>MSTDAPRAPLDRKAITGEISHYWRVSVVEITGSTQDDLYHRATTSEGVSKSVIAAEYQSSGRGRLDRTFIAPASSALTFSLYIEPKVEKEEWSFLTLLTGISICEALTLIDPKISIGLKWPNDLMIGEKKVGGIIAQATDKGLVIGIGINVEMSHEELPVENATSLAIQGFANLNRNAIMSAILNHSEVNFQVWELGQSFIDQYRQLSVSIDKEVEVTLPGGALIRSKAVGISESGALLLENGEAVTVGDVVHLR</sequence>
<dbReference type="AlphaFoldDB" id="A0A6J5YRP6"/>
<dbReference type="Gene3D" id="3.30.930.10">
    <property type="entry name" value="Bira Bifunctional Protein, Domain 2"/>
    <property type="match status" value="1"/>
</dbReference>
<dbReference type="Gene3D" id="2.30.30.100">
    <property type="match status" value="1"/>
</dbReference>
<dbReference type="InterPro" id="IPR004143">
    <property type="entry name" value="BPL_LPL_catalytic"/>
</dbReference>
<dbReference type="Pfam" id="PF03099">
    <property type="entry name" value="BPL_LplA_LipB"/>
    <property type="match status" value="1"/>
</dbReference>
<feature type="domain" description="BPL/LPL catalytic" evidence="2">
    <location>
        <begin position="14"/>
        <end position="195"/>
    </location>
</feature>
<name>A0A6J5YRP6_9ZZZZ</name>
<dbReference type="GO" id="GO:0004077">
    <property type="term" value="F:biotin--[biotin carboxyl-carrier protein] ligase activity"/>
    <property type="evidence" value="ECO:0007669"/>
    <property type="project" value="InterPro"/>
</dbReference>
<dbReference type="EMBL" id="CAESAK010000009">
    <property type="protein sequence ID" value="CAB4330660.1"/>
    <property type="molecule type" value="Genomic_DNA"/>
</dbReference>
<evidence type="ECO:0000256" key="1">
    <source>
        <dbReference type="ARBA" id="ARBA00022598"/>
    </source>
</evidence>
<dbReference type="NCBIfam" id="TIGR00121">
    <property type="entry name" value="birA_ligase"/>
    <property type="match status" value="1"/>
</dbReference>
<dbReference type="InterPro" id="IPR045864">
    <property type="entry name" value="aa-tRNA-synth_II/BPL/LPL"/>
</dbReference>
<evidence type="ECO:0000313" key="3">
    <source>
        <dbReference type="EMBL" id="CAB4330660.1"/>
    </source>
</evidence>
<keyword evidence="1" id="KW-0436">Ligase</keyword>
<dbReference type="PANTHER" id="PTHR12835:SF5">
    <property type="entry name" value="BIOTIN--PROTEIN LIGASE"/>
    <property type="match status" value="1"/>
</dbReference>
<gene>
    <name evidence="3" type="ORF">UFOPK3775_00133</name>
</gene>
<evidence type="ECO:0000259" key="2">
    <source>
        <dbReference type="PROSITE" id="PS51733"/>
    </source>
</evidence>
<protein>
    <submittedName>
        <fullName evidence="3">Unannotated protein</fullName>
    </submittedName>
</protein>
<dbReference type="InterPro" id="IPR003142">
    <property type="entry name" value="BPL_C"/>
</dbReference>
<dbReference type="SUPFAM" id="SSF55681">
    <property type="entry name" value="Class II aaRS and biotin synthetases"/>
    <property type="match status" value="1"/>
</dbReference>
<accession>A0A6J5YRP6</accession>
<dbReference type="InterPro" id="IPR004408">
    <property type="entry name" value="Biotin_CoA_COase_ligase"/>
</dbReference>
<reference evidence="3" key="1">
    <citation type="submission" date="2020-05" db="EMBL/GenBank/DDBJ databases">
        <authorList>
            <person name="Chiriac C."/>
            <person name="Salcher M."/>
            <person name="Ghai R."/>
            <person name="Kavagutti S V."/>
        </authorList>
    </citation>
    <scope>NUCLEOTIDE SEQUENCE</scope>
</reference>
<dbReference type="Pfam" id="PF02237">
    <property type="entry name" value="BPL_C"/>
    <property type="match status" value="1"/>
</dbReference>
<dbReference type="PANTHER" id="PTHR12835">
    <property type="entry name" value="BIOTIN PROTEIN LIGASE"/>
    <property type="match status" value="1"/>
</dbReference>
<organism evidence="3">
    <name type="scientific">freshwater metagenome</name>
    <dbReference type="NCBI Taxonomy" id="449393"/>
    <lineage>
        <taxon>unclassified sequences</taxon>
        <taxon>metagenomes</taxon>
        <taxon>ecological metagenomes</taxon>
    </lineage>
</organism>
<proteinExistence type="predicted"/>